<dbReference type="RefSeq" id="XP_008868093.1">
    <property type="nucleotide sequence ID" value="XM_008869871.1"/>
</dbReference>
<evidence type="ECO:0000313" key="2">
    <source>
        <dbReference type="EMBL" id="ETW03864.1"/>
    </source>
</evidence>
<dbReference type="GeneID" id="20082264"/>
<reference evidence="2" key="1">
    <citation type="submission" date="2013-12" db="EMBL/GenBank/DDBJ databases">
        <title>The Genome Sequence of Aphanomyces invadans NJM9701.</title>
        <authorList>
            <consortium name="The Broad Institute Genomics Platform"/>
            <person name="Russ C."/>
            <person name="Tyler B."/>
            <person name="van West P."/>
            <person name="Dieguez-Uribeondo J."/>
            <person name="Young S.K."/>
            <person name="Zeng Q."/>
            <person name="Gargeya S."/>
            <person name="Fitzgerald M."/>
            <person name="Abouelleil A."/>
            <person name="Alvarado L."/>
            <person name="Chapman S.B."/>
            <person name="Gainer-Dewar J."/>
            <person name="Goldberg J."/>
            <person name="Griggs A."/>
            <person name="Gujja S."/>
            <person name="Hansen M."/>
            <person name="Howarth C."/>
            <person name="Imamovic A."/>
            <person name="Ireland A."/>
            <person name="Larimer J."/>
            <person name="McCowan C."/>
            <person name="Murphy C."/>
            <person name="Pearson M."/>
            <person name="Poon T.W."/>
            <person name="Priest M."/>
            <person name="Roberts A."/>
            <person name="Saif S."/>
            <person name="Shea T."/>
            <person name="Sykes S."/>
            <person name="Wortman J."/>
            <person name="Nusbaum C."/>
            <person name="Birren B."/>
        </authorList>
    </citation>
    <scope>NUCLEOTIDE SEQUENCE [LARGE SCALE GENOMIC DNA]</scope>
    <source>
        <strain evidence="2">NJM9701</strain>
    </source>
</reference>
<gene>
    <name evidence="2" type="ORF">H310_05214</name>
</gene>
<dbReference type="VEuPathDB" id="FungiDB:H310_05214"/>
<feature type="region of interest" description="Disordered" evidence="1">
    <location>
        <begin position="82"/>
        <end position="105"/>
    </location>
</feature>
<dbReference type="AlphaFoldDB" id="A0A024UC76"/>
<protein>
    <submittedName>
        <fullName evidence="2">Uncharacterized protein</fullName>
    </submittedName>
</protein>
<organism evidence="2">
    <name type="scientific">Aphanomyces invadans</name>
    <dbReference type="NCBI Taxonomy" id="157072"/>
    <lineage>
        <taxon>Eukaryota</taxon>
        <taxon>Sar</taxon>
        <taxon>Stramenopiles</taxon>
        <taxon>Oomycota</taxon>
        <taxon>Saprolegniomycetes</taxon>
        <taxon>Saprolegniales</taxon>
        <taxon>Verrucalvaceae</taxon>
        <taxon>Aphanomyces</taxon>
    </lineage>
</organism>
<feature type="compositionally biased region" description="Basic residues" evidence="1">
    <location>
        <begin position="82"/>
        <end position="93"/>
    </location>
</feature>
<sequence length="202" mass="23685">MEAERGYCKKRAIVHELYTIMTLAASRRLHDASISQRHRRRGRRGSRSNQVLVGLHKEELPYVCGQVVTTLLDNIWSRRRRGEAQHRPRRARQQRPSLRLPFPPHEGVSVGGRSDRLFNQCRVEIPRHFGLNFFGHPWLMQAGRVVHACASFVLRLSSVHRQDARRLCLVRLFRRRTGRLHARNELNQPMPQRLLGRGNFVR</sequence>
<accession>A0A024UC76</accession>
<dbReference type="EMBL" id="KI913959">
    <property type="protein sequence ID" value="ETW03864.1"/>
    <property type="molecule type" value="Genomic_DNA"/>
</dbReference>
<name>A0A024UC76_9STRA</name>
<proteinExistence type="predicted"/>
<evidence type="ECO:0000256" key="1">
    <source>
        <dbReference type="SAM" id="MobiDB-lite"/>
    </source>
</evidence>